<organism evidence="1 2">
    <name type="scientific">Gigaspora margarita</name>
    <dbReference type="NCBI Taxonomy" id="4874"/>
    <lineage>
        <taxon>Eukaryota</taxon>
        <taxon>Fungi</taxon>
        <taxon>Fungi incertae sedis</taxon>
        <taxon>Mucoromycota</taxon>
        <taxon>Glomeromycotina</taxon>
        <taxon>Glomeromycetes</taxon>
        <taxon>Diversisporales</taxon>
        <taxon>Gigasporaceae</taxon>
        <taxon>Gigaspora</taxon>
    </lineage>
</organism>
<evidence type="ECO:0000313" key="1">
    <source>
        <dbReference type="EMBL" id="CAG8628110.1"/>
    </source>
</evidence>
<keyword evidence="2" id="KW-1185">Reference proteome</keyword>
<dbReference type="EMBL" id="CAJVQB010004143">
    <property type="protein sequence ID" value="CAG8628110.1"/>
    <property type="molecule type" value="Genomic_DNA"/>
</dbReference>
<gene>
    <name evidence="1" type="ORF">GMARGA_LOCUS8186</name>
</gene>
<proteinExistence type="predicted"/>
<protein>
    <submittedName>
        <fullName evidence="1">4066_t:CDS:1</fullName>
    </submittedName>
</protein>
<evidence type="ECO:0000313" key="2">
    <source>
        <dbReference type="Proteomes" id="UP000789901"/>
    </source>
</evidence>
<name>A0ABN7ULS0_GIGMA</name>
<sequence length="46" mass="5172">MNSYSNVILQKSNISKSRLVIHIKIKKIASKSQDMQDLANSQNLIA</sequence>
<accession>A0ABN7ULS0</accession>
<reference evidence="1 2" key="1">
    <citation type="submission" date="2021-06" db="EMBL/GenBank/DDBJ databases">
        <authorList>
            <person name="Kallberg Y."/>
            <person name="Tangrot J."/>
            <person name="Rosling A."/>
        </authorList>
    </citation>
    <scope>NUCLEOTIDE SEQUENCE [LARGE SCALE GENOMIC DNA]</scope>
    <source>
        <strain evidence="1 2">120-4 pot B 10/14</strain>
    </source>
</reference>
<comment type="caution">
    <text evidence="1">The sequence shown here is derived from an EMBL/GenBank/DDBJ whole genome shotgun (WGS) entry which is preliminary data.</text>
</comment>
<dbReference type="Proteomes" id="UP000789901">
    <property type="component" value="Unassembled WGS sequence"/>
</dbReference>